<name>A0A5N6S5H6_9BIFI</name>
<keyword evidence="2" id="KW-1185">Reference proteome</keyword>
<comment type="caution">
    <text evidence="1">The sequence shown here is derived from an EMBL/GenBank/DDBJ whole genome shotgun (WGS) entry which is preliminary data.</text>
</comment>
<dbReference type="AlphaFoldDB" id="A0A5N6S5H6"/>
<dbReference type="Gene3D" id="3.40.1260.10">
    <property type="entry name" value="DsrEFH-like"/>
    <property type="match status" value="1"/>
</dbReference>
<dbReference type="EMBL" id="QDAG01000010">
    <property type="protein sequence ID" value="KAE8126893.1"/>
    <property type="molecule type" value="Genomic_DNA"/>
</dbReference>
<organism evidence="1 2">
    <name type="scientific">Bifidobacterium tibiigranuli</name>
    <dbReference type="NCBI Taxonomy" id="2172043"/>
    <lineage>
        <taxon>Bacteria</taxon>
        <taxon>Bacillati</taxon>
        <taxon>Actinomycetota</taxon>
        <taxon>Actinomycetes</taxon>
        <taxon>Bifidobacteriales</taxon>
        <taxon>Bifidobacteriaceae</taxon>
        <taxon>Bifidobacterium</taxon>
    </lineage>
</organism>
<dbReference type="OrthoDB" id="3240247at2"/>
<gene>
    <name evidence="1" type="ORF">DDE84_09490</name>
</gene>
<protein>
    <recommendedName>
        <fullName evidence="3">Sulfur reduction protein DsrE</fullName>
    </recommendedName>
</protein>
<dbReference type="Proteomes" id="UP000325415">
    <property type="component" value="Unassembled WGS sequence"/>
</dbReference>
<evidence type="ECO:0000313" key="1">
    <source>
        <dbReference type="EMBL" id="KAE8126893.1"/>
    </source>
</evidence>
<dbReference type="GeneID" id="78127914"/>
<reference evidence="1 2" key="1">
    <citation type="submission" date="2018-04" db="EMBL/GenBank/DDBJ databases">
        <authorList>
            <person name="Eckel V.P."/>
            <person name="Vogel R.F."/>
        </authorList>
    </citation>
    <scope>NUCLEOTIDE SEQUENCE [LARGE SCALE GENOMIC DNA]</scope>
    <source>
        <strain evidence="2">TMW 2.1764</strain>
    </source>
</reference>
<dbReference type="InterPro" id="IPR027396">
    <property type="entry name" value="DsrEFH-like"/>
</dbReference>
<accession>A0A5N6S5H6</accession>
<evidence type="ECO:0008006" key="3">
    <source>
        <dbReference type="Google" id="ProtNLM"/>
    </source>
</evidence>
<evidence type="ECO:0000313" key="2">
    <source>
        <dbReference type="Proteomes" id="UP000325415"/>
    </source>
</evidence>
<proteinExistence type="predicted"/>
<sequence>MADDNTCEDGPVILHASDDGSDVARGLALASDILHDPDCDDRVLLVVNHTAIEGTRALNGADIPEGLTVVACAKAMRTHGIPASALDPRINVVPSGIVFLAQQQRSHGWYIRL</sequence>
<dbReference type="RefSeq" id="WP_152581465.1">
    <property type="nucleotide sequence ID" value="NZ_JALCMD010000018.1"/>
</dbReference>
<dbReference type="SUPFAM" id="SSF75169">
    <property type="entry name" value="DsrEFH-like"/>
    <property type="match status" value="1"/>
</dbReference>